<feature type="transmembrane region" description="Helical" evidence="2">
    <location>
        <begin position="64"/>
        <end position="86"/>
    </location>
</feature>
<feature type="compositionally biased region" description="Acidic residues" evidence="1">
    <location>
        <begin position="186"/>
        <end position="201"/>
    </location>
</feature>
<proteinExistence type="predicted"/>
<evidence type="ECO:0000313" key="4">
    <source>
        <dbReference type="EMBL" id="KAF2764286.1"/>
    </source>
</evidence>
<keyword evidence="5" id="KW-1185">Reference proteome</keyword>
<keyword evidence="2" id="KW-0812">Transmembrane</keyword>
<reference evidence="4" key="1">
    <citation type="journal article" date="2020" name="Stud. Mycol.">
        <title>101 Dothideomycetes genomes: a test case for predicting lifestyles and emergence of pathogens.</title>
        <authorList>
            <person name="Haridas S."/>
            <person name="Albert R."/>
            <person name="Binder M."/>
            <person name="Bloem J."/>
            <person name="Labutti K."/>
            <person name="Salamov A."/>
            <person name="Andreopoulos B."/>
            <person name="Baker S."/>
            <person name="Barry K."/>
            <person name="Bills G."/>
            <person name="Bluhm B."/>
            <person name="Cannon C."/>
            <person name="Castanera R."/>
            <person name="Culley D."/>
            <person name="Daum C."/>
            <person name="Ezra D."/>
            <person name="Gonzalez J."/>
            <person name="Henrissat B."/>
            <person name="Kuo A."/>
            <person name="Liang C."/>
            <person name="Lipzen A."/>
            <person name="Lutzoni F."/>
            <person name="Magnuson J."/>
            <person name="Mondo S."/>
            <person name="Nolan M."/>
            <person name="Ohm R."/>
            <person name="Pangilinan J."/>
            <person name="Park H.-J."/>
            <person name="Ramirez L."/>
            <person name="Alfaro M."/>
            <person name="Sun H."/>
            <person name="Tritt A."/>
            <person name="Yoshinaga Y."/>
            <person name="Zwiers L.-H."/>
            <person name="Turgeon B."/>
            <person name="Goodwin S."/>
            <person name="Spatafora J."/>
            <person name="Crous P."/>
            <person name="Grigoriev I."/>
        </authorList>
    </citation>
    <scope>NUCLEOTIDE SEQUENCE</scope>
    <source>
        <strain evidence="4">CBS 116005</strain>
    </source>
</reference>
<dbReference type="EMBL" id="ML995930">
    <property type="protein sequence ID" value="KAF2764286.1"/>
    <property type="molecule type" value="Genomic_DNA"/>
</dbReference>
<name>A0A6G1KUJ1_9PEZI</name>
<gene>
    <name evidence="4" type="ORF">EJ03DRAFT_331961</name>
</gene>
<feature type="transmembrane region" description="Helical" evidence="2">
    <location>
        <begin position="40"/>
        <end position="57"/>
    </location>
</feature>
<dbReference type="PANTHER" id="PTHR28008:SF1">
    <property type="entry name" value="DOMAIN PROTEIN, PUTATIVE (AFU_ORTHOLOGUE AFUA_3G10980)-RELATED"/>
    <property type="match status" value="1"/>
</dbReference>
<evidence type="ECO:0000259" key="3">
    <source>
        <dbReference type="Pfam" id="PF04892"/>
    </source>
</evidence>
<dbReference type="AlphaFoldDB" id="A0A6G1KUJ1"/>
<dbReference type="NCBIfam" id="NF037970">
    <property type="entry name" value="vanZ_1"/>
    <property type="match status" value="1"/>
</dbReference>
<sequence>MQAIRIRQPFAAAFAGLLLLAAYLGLSTQKIPQYGQSDKGLHFVVLFLLTTTFYWILETSRRRVINLTLIVCTAGLSIGSEFVQAFLPNGRDFDPFNVLANVVGSALALGLSSWYHKRMLERKRKNKHYDIMPGEEGGEDELGRDVELGQAVGGHSLSEQETGKVDGNGVGQAHGGAKPNVTEELDHWDENEEDNWDEDPSQETPGSSDASGEAKRRAD</sequence>
<dbReference type="OrthoDB" id="63581at2759"/>
<evidence type="ECO:0000313" key="5">
    <source>
        <dbReference type="Proteomes" id="UP000799436"/>
    </source>
</evidence>
<feature type="domain" description="VanZ-like" evidence="3">
    <location>
        <begin position="37"/>
        <end position="113"/>
    </location>
</feature>
<keyword evidence="2" id="KW-1133">Transmembrane helix</keyword>
<keyword evidence="2" id="KW-0472">Membrane</keyword>
<accession>A0A6G1KUJ1</accession>
<evidence type="ECO:0000256" key="1">
    <source>
        <dbReference type="SAM" id="MobiDB-lite"/>
    </source>
</evidence>
<protein>
    <recommendedName>
        <fullName evidence="3">VanZ-like domain-containing protein</fullName>
    </recommendedName>
</protein>
<organism evidence="4 5">
    <name type="scientific">Teratosphaeria nubilosa</name>
    <dbReference type="NCBI Taxonomy" id="161662"/>
    <lineage>
        <taxon>Eukaryota</taxon>
        <taxon>Fungi</taxon>
        <taxon>Dikarya</taxon>
        <taxon>Ascomycota</taxon>
        <taxon>Pezizomycotina</taxon>
        <taxon>Dothideomycetes</taxon>
        <taxon>Dothideomycetidae</taxon>
        <taxon>Mycosphaerellales</taxon>
        <taxon>Teratosphaeriaceae</taxon>
        <taxon>Teratosphaeria</taxon>
    </lineage>
</organism>
<feature type="region of interest" description="Disordered" evidence="1">
    <location>
        <begin position="154"/>
        <end position="219"/>
    </location>
</feature>
<dbReference type="PANTHER" id="PTHR28008">
    <property type="entry name" value="DOMAIN PROTEIN, PUTATIVE (AFU_ORTHOLOGUE AFUA_3G10980)-RELATED"/>
    <property type="match status" value="1"/>
</dbReference>
<dbReference type="Pfam" id="PF04892">
    <property type="entry name" value="VanZ"/>
    <property type="match status" value="1"/>
</dbReference>
<evidence type="ECO:0000256" key="2">
    <source>
        <dbReference type="SAM" id="Phobius"/>
    </source>
</evidence>
<feature type="transmembrane region" description="Helical" evidence="2">
    <location>
        <begin position="98"/>
        <end position="115"/>
    </location>
</feature>
<dbReference type="InterPro" id="IPR006976">
    <property type="entry name" value="VanZ-like"/>
</dbReference>
<dbReference type="Proteomes" id="UP000799436">
    <property type="component" value="Unassembled WGS sequence"/>
</dbReference>